<dbReference type="Pfam" id="PF00175">
    <property type="entry name" value="NAD_binding_1"/>
    <property type="match status" value="1"/>
</dbReference>
<evidence type="ECO:0000256" key="4">
    <source>
        <dbReference type="ARBA" id="ARBA00022643"/>
    </source>
</evidence>
<dbReference type="SUPFAM" id="SSF52218">
    <property type="entry name" value="Flavoproteins"/>
    <property type="match status" value="1"/>
</dbReference>
<dbReference type="AlphaFoldDB" id="A0A0V0QWM9"/>
<evidence type="ECO:0000256" key="6">
    <source>
        <dbReference type="ARBA" id="ARBA00022857"/>
    </source>
</evidence>
<dbReference type="PRINTS" id="PR00371">
    <property type="entry name" value="FPNCR"/>
</dbReference>
<proteinExistence type="predicted"/>
<evidence type="ECO:0000256" key="7">
    <source>
        <dbReference type="ARBA" id="ARBA00023002"/>
    </source>
</evidence>
<dbReference type="InterPro" id="IPR039261">
    <property type="entry name" value="FNR_nucleotide-bd"/>
</dbReference>
<evidence type="ECO:0000256" key="3">
    <source>
        <dbReference type="ARBA" id="ARBA00022630"/>
    </source>
</evidence>
<accession>A0A0V0QWM9</accession>
<reference evidence="10 11" key="1">
    <citation type="journal article" date="2015" name="Sci. Rep.">
        <title>Genome of the facultative scuticociliatosis pathogen Pseudocohnilembus persalinus provides insight into its virulence through horizontal gene transfer.</title>
        <authorList>
            <person name="Xiong J."/>
            <person name="Wang G."/>
            <person name="Cheng J."/>
            <person name="Tian M."/>
            <person name="Pan X."/>
            <person name="Warren A."/>
            <person name="Jiang C."/>
            <person name="Yuan D."/>
            <person name="Miao W."/>
        </authorList>
    </citation>
    <scope>NUCLEOTIDE SEQUENCE [LARGE SCALE GENOMIC DNA]</scope>
    <source>
        <strain evidence="10">36N120E</strain>
    </source>
</reference>
<dbReference type="Gene3D" id="3.40.50.80">
    <property type="entry name" value="Nucleotide-binding domain of ferredoxin-NADP reductase (FNR) module"/>
    <property type="match status" value="1"/>
</dbReference>
<dbReference type="EC" id="1.6.2.4" evidence="8"/>
<evidence type="ECO:0000259" key="9">
    <source>
        <dbReference type="PROSITE" id="PS50902"/>
    </source>
</evidence>
<keyword evidence="7" id="KW-0560">Oxidoreductase</keyword>
<name>A0A0V0QWM9_PSEPJ</name>
<evidence type="ECO:0000313" key="11">
    <source>
        <dbReference type="Proteomes" id="UP000054937"/>
    </source>
</evidence>
<gene>
    <name evidence="10" type="ORF">PPERSA_13114</name>
</gene>
<dbReference type="GO" id="GO:0010181">
    <property type="term" value="F:FMN binding"/>
    <property type="evidence" value="ECO:0007669"/>
    <property type="project" value="InterPro"/>
</dbReference>
<dbReference type="Pfam" id="PF00258">
    <property type="entry name" value="Flavodoxin_1"/>
    <property type="match status" value="1"/>
</dbReference>
<evidence type="ECO:0000256" key="1">
    <source>
        <dbReference type="ARBA" id="ARBA00001917"/>
    </source>
</evidence>
<dbReference type="InterPro" id="IPR001094">
    <property type="entry name" value="Flavdoxin-like"/>
</dbReference>
<keyword evidence="4" id="KW-0288">FMN</keyword>
<protein>
    <recommendedName>
        <fullName evidence="8">NADPH--hemoprotein reductase</fullName>
        <ecNumber evidence="8">1.6.2.4</ecNumber>
    </recommendedName>
</protein>
<keyword evidence="11" id="KW-1185">Reference proteome</keyword>
<evidence type="ECO:0000256" key="8">
    <source>
        <dbReference type="ARBA" id="ARBA00023797"/>
    </source>
</evidence>
<evidence type="ECO:0000313" key="10">
    <source>
        <dbReference type="EMBL" id="KRX06635.1"/>
    </source>
</evidence>
<comment type="cofactor">
    <cofactor evidence="2">
        <name>FAD</name>
        <dbReference type="ChEBI" id="CHEBI:57692"/>
    </cofactor>
</comment>
<keyword evidence="3" id="KW-0285">Flavoprotein</keyword>
<dbReference type="PANTHER" id="PTHR19384">
    <property type="entry name" value="NITRIC OXIDE SYNTHASE-RELATED"/>
    <property type="match status" value="1"/>
</dbReference>
<evidence type="ECO:0000256" key="5">
    <source>
        <dbReference type="ARBA" id="ARBA00022827"/>
    </source>
</evidence>
<dbReference type="SUPFAM" id="SSF52343">
    <property type="entry name" value="Ferredoxin reductase-like, C-terminal NADP-linked domain"/>
    <property type="match status" value="1"/>
</dbReference>
<dbReference type="GO" id="GO:0005829">
    <property type="term" value="C:cytosol"/>
    <property type="evidence" value="ECO:0007669"/>
    <property type="project" value="TreeGrafter"/>
</dbReference>
<dbReference type="Proteomes" id="UP000054937">
    <property type="component" value="Unassembled WGS sequence"/>
</dbReference>
<keyword evidence="5" id="KW-0274">FAD</keyword>
<dbReference type="InterPro" id="IPR029039">
    <property type="entry name" value="Flavoprotein-like_sf"/>
</dbReference>
<comment type="caution">
    <text evidence="10">The sequence shown here is derived from an EMBL/GenBank/DDBJ whole genome shotgun (WGS) entry which is preliminary data.</text>
</comment>
<sequence>MENQTIMTRGKLLILYGSTYGMSAQLAGNLGAEFKQQGFIPQVKSVGDFKFESLSSIDYPVLFLLSTFGTGGPTSDATDFHEELQKSNQNLQNLNYGIFGLGNSSYEFFGGMSKTTDKKLQELRANRYYQLMIGDANNNSTQQKFNEWKKEILKILLEKIPLQETTQEQMREMSSTFKLTILKNDATEIYDLLIPGKNEQYSTETKHLLDCLKMDIESIKGLKKVPGDSQTYLIRLKNDENFNKKQLKYQTAGNVQIYPENNFETVKETAKLLNLDLNQKLDIQMKQKSSKKLIPTPISVKTLLTKFCDLTGPLTKSDLFELAEYLKDKKKAEKLIQLTQKDFEEQFIENITNKKMSFFKFIQQNHNQIDLPLQSLIQVTRRINPRQYTISSSFVANPDHIDLVITVLKEDQSYGLFTGYLEQLAKDYQNKFLRVSFLESPFLFPQNENQELICVATGSGIGPFRAFCQEKQKLNLKNRISLYFGCRKPNEDDILIDELNEFVQKNIINNLKIAYSRQNPEKKQYVQDLIIEDQQYIGDNFFKNDAIFYICGSENMSRDVLKALAKVMQNTQNVASYLTMSKISRLKSDGKIITEIQK</sequence>
<dbReference type="InterPro" id="IPR001709">
    <property type="entry name" value="Flavoprot_Pyr_Nucl_cyt_Rdtase"/>
</dbReference>
<dbReference type="GO" id="GO:0050660">
    <property type="term" value="F:flavin adenine dinucleotide binding"/>
    <property type="evidence" value="ECO:0007669"/>
    <property type="project" value="TreeGrafter"/>
</dbReference>
<feature type="domain" description="Flavodoxin-like" evidence="9">
    <location>
        <begin position="12"/>
        <end position="153"/>
    </location>
</feature>
<organism evidence="10 11">
    <name type="scientific">Pseudocohnilembus persalinus</name>
    <name type="common">Ciliate</name>
    <dbReference type="NCBI Taxonomy" id="266149"/>
    <lineage>
        <taxon>Eukaryota</taxon>
        <taxon>Sar</taxon>
        <taxon>Alveolata</taxon>
        <taxon>Ciliophora</taxon>
        <taxon>Intramacronucleata</taxon>
        <taxon>Oligohymenophorea</taxon>
        <taxon>Scuticociliatia</taxon>
        <taxon>Philasterida</taxon>
        <taxon>Pseudocohnilembidae</taxon>
        <taxon>Pseudocohnilembus</taxon>
    </lineage>
</organism>
<dbReference type="PRINTS" id="PR00369">
    <property type="entry name" value="FLAVODOXIN"/>
</dbReference>
<dbReference type="PANTHER" id="PTHR19384:SF17">
    <property type="entry name" value="NADPH--CYTOCHROME P450 REDUCTASE"/>
    <property type="match status" value="1"/>
</dbReference>
<keyword evidence="6" id="KW-0521">NADP</keyword>
<dbReference type="SUPFAM" id="SSF63380">
    <property type="entry name" value="Riboflavin synthase domain-like"/>
    <property type="match status" value="1"/>
</dbReference>
<dbReference type="InterPro" id="IPR001433">
    <property type="entry name" value="OxRdtase_FAD/NAD-bd"/>
</dbReference>
<dbReference type="Pfam" id="PF00667">
    <property type="entry name" value="FAD_binding_1"/>
    <property type="match status" value="1"/>
</dbReference>
<dbReference type="InterPro" id="IPR017938">
    <property type="entry name" value="Riboflavin_synthase-like_b-brl"/>
</dbReference>
<dbReference type="Gene3D" id="1.20.990.10">
    <property type="entry name" value="NADPH-cytochrome p450 Reductase, Chain A, domain 3"/>
    <property type="match status" value="1"/>
</dbReference>
<dbReference type="InterPro" id="IPR008254">
    <property type="entry name" value="Flavodoxin/NO_synth"/>
</dbReference>
<dbReference type="OMA" id="CAPVNRD"/>
<dbReference type="GO" id="GO:0003958">
    <property type="term" value="F:NADPH-hemoprotein reductase activity"/>
    <property type="evidence" value="ECO:0007669"/>
    <property type="project" value="UniProtKB-EC"/>
</dbReference>
<comment type="cofactor">
    <cofactor evidence="1">
        <name>FMN</name>
        <dbReference type="ChEBI" id="CHEBI:58210"/>
    </cofactor>
</comment>
<dbReference type="InParanoid" id="A0A0V0QWM9"/>
<dbReference type="Gene3D" id="2.40.30.10">
    <property type="entry name" value="Translation factors"/>
    <property type="match status" value="1"/>
</dbReference>
<dbReference type="InterPro" id="IPR023173">
    <property type="entry name" value="NADPH_Cyt_P450_Rdtase_alpha"/>
</dbReference>
<evidence type="ECO:0000256" key="2">
    <source>
        <dbReference type="ARBA" id="ARBA00001974"/>
    </source>
</evidence>
<dbReference type="InterPro" id="IPR003097">
    <property type="entry name" value="CysJ-like_FAD-binding"/>
</dbReference>
<dbReference type="EMBL" id="LDAU01000094">
    <property type="protein sequence ID" value="KRX06635.1"/>
    <property type="molecule type" value="Genomic_DNA"/>
</dbReference>
<dbReference type="Gene3D" id="3.40.50.360">
    <property type="match status" value="1"/>
</dbReference>
<dbReference type="OrthoDB" id="1688044at2759"/>
<dbReference type="PROSITE" id="PS50902">
    <property type="entry name" value="FLAVODOXIN_LIKE"/>
    <property type="match status" value="1"/>
</dbReference>